<reference evidence="2" key="1">
    <citation type="journal article" date="2020" name="Mol. Plant Microbe Interact.">
        <title>Genome Sequence of the Biocontrol Agent Coniothyrium minitans strain Conio (IMI 134523).</title>
        <authorList>
            <person name="Patel D."/>
            <person name="Shittu T.A."/>
            <person name="Baroncelli R."/>
            <person name="Muthumeenakshi S."/>
            <person name="Osborne T.H."/>
            <person name="Janganan T.K."/>
            <person name="Sreenivasaprasad S."/>
        </authorList>
    </citation>
    <scope>NUCLEOTIDE SEQUENCE</scope>
    <source>
        <strain evidence="2">Conio</strain>
    </source>
</reference>
<protein>
    <submittedName>
        <fullName evidence="2">Uncharacterized protein</fullName>
    </submittedName>
</protein>
<dbReference type="AlphaFoldDB" id="A0A9P6G9M6"/>
<sequence length="176" mass="18846">MRVRIHLGHARGAHRVCEAFAIDHGGCVHDGAPRTCSALLSPPTAAGCGCLSYRLFREVSHGGGNARRVTASLDVRERCDARVTSRPLLVRSQNTDSTAARSLAWRRTLGNEPSPADPMAPSHLAQSSFPEFQPSGALPATLDGSVRLTTLNTARFVSLSAINDTVFPRHRSPSPN</sequence>
<feature type="region of interest" description="Disordered" evidence="1">
    <location>
        <begin position="109"/>
        <end position="136"/>
    </location>
</feature>
<keyword evidence="3" id="KW-1185">Reference proteome</keyword>
<dbReference type="Proteomes" id="UP000756921">
    <property type="component" value="Unassembled WGS sequence"/>
</dbReference>
<evidence type="ECO:0000313" key="2">
    <source>
        <dbReference type="EMBL" id="KAF9731369.1"/>
    </source>
</evidence>
<gene>
    <name evidence="2" type="ORF">PMIN01_10386</name>
</gene>
<accession>A0A9P6G9M6</accession>
<evidence type="ECO:0000256" key="1">
    <source>
        <dbReference type="SAM" id="MobiDB-lite"/>
    </source>
</evidence>
<dbReference type="EMBL" id="WJXW01000012">
    <property type="protein sequence ID" value="KAF9731369.1"/>
    <property type="molecule type" value="Genomic_DNA"/>
</dbReference>
<proteinExistence type="predicted"/>
<comment type="caution">
    <text evidence="2">The sequence shown here is derived from an EMBL/GenBank/DDBJ whole genome shotgun (WGS) entry which is preliminary data.</text>
</comment>
<name>A0A9P6G9M6_9PLEO</name>
<evidence type="ECO:0000313" key="3">
    <source>
        <dbReference type="Proteomes" id="UP000756921"/>
    </source>
</evidence>
<organism evidence="2 3">
    <name type="scientific">Paraphaeosphaeria minitans</name>
    <dbReference type="NCBI Taxonomy" id="565426"/>
    <lineage>
        <taxon>Eukaryota</taxon>
        <taxon>Fungi</taxon>
        <taxon>Dikarya</taxon>
        <taxon>Ascomycota</taxon>
        <taxon>Pezizomycotina</taxon>
        <taxon>Dothideomycetes</taxon>
        <taxon>Pleosporomycetidae</taxon>
        <taxon>Pleosporales</taxon>
        <taxon>Massarineae</taxon>
        <taxon>Didymosphaeriaceae</taxon>
        <taxon>Paraphaeosphaeria</taxon>
    </lineage>
</organism>